<dbReference type="FunFam" id="2.60.120.260:FF:000062">
    <property type="entry name" value="Galactose-binding protein isoform 3"/>
    <property type="match status" value="1"/>
</dbReference>
<evidence type="ECO:0000256" key="1">
    <source>
        <dbReference type="ARBA" id="ARBA00004232"/>
    </source>
</evidence>
<evidence type="ECO:0000256" key="8">
    <source>
        <dbReference type="ARBA" id="ARBA00023242"/>
    </source>
</evidence>
<dbReference type="AlphaFoldDB" id="A0A5N5J0X5"/>
<dbReference type="PANTHER" id="PTHR12953:SF0">
    <property type="entry name" value="SUN DOMAIN-CONTAINING OSSIFICATION FACTOR"/>
    <property type="match status" value="1"/>
</dbReference>
<reference evidence="13" key="1">
    <citation type="journal article" date="2019" name="Gigascience">
        <title>De novo genome assembly of the endangered Acer yangbiense, a plant species with extremely small populations endemic to Yunnan Province, China.</title>
        <authorList>
            <person name="Yang J."/>
            <person name="Wariss H.M."/>
            <person name="Tao L."/>
            <person name="Zhang R."/>
            <person name="Yun Q."/>
            <person name="Hollingsworth P."/>
            <person name="Dao Z."/>
            <person name="Luo G."/>
            <person name="Guo H."/>
            <person name="Ma Y."/>
            <person name="Sun W."/>
        </authorList>
    </citation>
    <scope>NUCLEOTIDE SEQUENCE [LARGE SCALE GENOMIC DNA]</scope>
    <source>
        <strain evidence="13">cv. br00</strain>
    </source>
</reference>
<comment type="function">
    <text evidence="9">Encodes a member of the mid-SUN subfamily of SUN-domain proteins that is localized to both the nuclear envelope and the ER. It is involved in early seed development and nuclear morphology. [TAIR].</text>
</comment>
<gene>
    <name evidence="12" type="ORF">DKX38_029510</name>
</gene>
<proteinExistence type="predicted"/>
<feature type="transmembrane region" description="Helical" evidence="10">
    <location>
        <begin position="24"/>
        <end position="46"/>
    </location>
</feature>
<dbReference type="EMBL" id="VDCV01000019">
    <property type="protein sequence ID" value="KAB5512482.1"/>
    <property type="molecule type" value="Genomic_DNA"/>
</dbReference>
<evidence type="ECO:0000256" key="7">
    <source>
        <dbReference type="ARBA" id="ARBA00023136"/>
    </source>
</evidence>
<accession>A0A5N5J0X5</accession>
<comment type="subcellular location">
    <subcellularLocation>
        <location evidence="2">Endoplasmic reticulum membrane</location>
        <topology evidence="2">Multi-pass membrane protein</topology>
    </subcellularLocation>
    <subcellularLocation>
        <location evidence="1">Nucleus membrane</location>
        <topology evidence="1">Multi-pass membrane protein</topology>
    </subcellularLocation>
</comment>
<dbReference type="PROSITE" id="PS51469">
    <property type="entry name" value="SUN"/>
    <property type="match status" value="1"/>
</dbReference>
<dbReference type="PANTHER" id="PTHR12953">
    <property type="entry name" value="MEMBRANE PROTEIN CH1 RELATED"/>
    <property type="match status" value="1"/>
</dbReference>
<dbReference type="InterPro" id="IPR008979">
    <property type="entry name" value="Galactose-bd-like_sf"/>
</dbReference>
<evidence type="ECO:0000256" key="9">
    <source>
        <dbReference type="ARBA" id="ARBA00054046"/>
    </source>
</evidence>
<feature type="domain" description="SUN" evidence="11">
    <location>
        <begin position="219"/>
        <end position="383"/>
    </location>
</feature>
<keyword evidence="13" id="KW-1185">Reference proteome</keyword>
<keyword evidence="4" id="KW-0256">Endoplasmic reticulum</keyword>
<keyword evidence="5 10" id="KW-1133">Transmembrane helix</keyword>
<feature type="transmembrane region" description="Helical" evidence="10">
    <location>
        <begin position="626"/>
        <end position="647"/>
    </location>
</feature>
<evidence type="ECO:0000256" key="6">
    <source>
        <dbReference type="ARBA" id="ARBA00023054"/>
    </source>
</evidence>
<dbReference type="Proteomes" id="UP000326939">
    <property type="component" value="Chromosome 19"/>
</dbReference>
<evidence type="ECO:0000256" key="3">
    <source>
        <dbReference type="ARBA" id="ARBA00022692"/>
    </source>
</evidence>
<organism evidence="12 13">
    <name type="scientific">Salix brachista</name>
    <dbReference type="NCBI Taxonomy" id="2182728"/>
    <lineage>
        <taxon>Eukaryota</taxon>
        <taxon>Viridiplantae</taxon>
        <taxon>Streptophyta</taxon>
        <taxon>Embryophyta</taxon>
        <taxon>Tracheophyta</taxon>
        <taxon>Spermatophyta</taxon>
        <taxon>Magnoliopsida</taxon>
        <taxon>eudicotyledons</taxon>
        <taxon>Gunneridae</taxon>
        <taxon>Pentapetalae</taxon>
        <taxon>rosids</taxon>
        <taxon>fabids</taxon>
        <taxon>Malpighiales</taxon>
        <taxon>Salicaceae</taxon>
        <taxon>Saliceae</taxon>
        <taxon>Salix</taxon>
    </lineage>
</organism>
<protein>
    <recommendedName>
        <fullName evidence="11">SUN domain-containing protein</fullName>
    </recommendedName>
</protein>
<evidence type="ECO:0000313" key="13">
    <source>
        <dbReference type="Proteomes" id="UP000326939"/>
    </source>
</evidence>
<dbReference type="GO" id="GO:0034975">
    <property type="term" value="P:protein folding in endoplasmic reticulum"/>
    <property type="evidence" value="ECO:0007669"/>
    <property type="project" value="TreeGrafter"/>
</dbReference>
<sequence length="649" mass="72722">MQKSRRAFLERRALEKDASGKNQFYKVSLSLVFVLWGLIFLLSIWISHGDGYTGKLKHGSFSPKYVKKGMHCYLKLPMLPLRGSFWDNNIHVEVEFVFNLSFPLILFPSDGSGNLPVSISTWNEATVEPSKCSVSVDKNSSKETCPVCSDVILCIDSAETQGSKDILLTSEGNTNDVFAVEQSEVDSGSVVKSENNAQKTDRPSRAVPLGIDEFKSRAISSKSKSGTGQVGGVIHRMEPGGKEYNYASASKGAKVLAYNKEAKGPSNILVGDKDKYLRNPCSAEEKFVVIELSEETLVDTIEIANFEHYSSNLKHFELLGSLVYPTDNWVKLGNFTAANAKHAQRFTLQVLVGVRYLRLNLLSHYGSEFYCTLSVIEIYGVDAVEQMLEDMISSQDNLFGYEVGAGEQKPPSSQSESTQDDDIYTDLYSDMEDTSVENSNAKNEVVRNKVPDPVEEVRHQQVGRMPGDSVLKILMQKVRSLDLSLSILERYLEEVNSKYGNIFKEIDKDLGEKDVLLEKIRSDILAVVFQLFFTVYYNLQAKDVNDLISWKSLASTQLDGLLSDNLILRSKVERVLEKQKSMENKGIAVFLICLIFGTLAFVRLFVDLLLSVYMAFSVQRTECRKFCWTGSSWHFLLLSCTVIILVISL</sequence>
<evidence type="ECO:0000256" key="2">
    <source>
        <dbReference type="ARBA" id="ARBA00004477"/>
    </source>
</evidence>
<dbReference type="Pfam" id="PF07738">
    <property type="entry name" value="Sad1_UNC"/>
    <property type="match status" value="1"/>
</dbReference>
<evidence type="ECO:0000259" key="11">
    <source>
        <dbReference type="PROSITE" id="PS51469"/>
    </source>
</evidence>
<keyword evidence="7 10" id="KW-0472">Membrane</keyword>
<dbReference type="InterPro" id="IPR045120">
    <property type="entry name" value="Suco/Slp1-like"/>
</dbReference>
<dbReference type="GO" id="GO:0031965">
    <property type="term" value="C:nuclear membrane"/>
    <property type="evidence" value="ECO:0007669"/>
    <property type="project" value="UniProtKB-SubCell"/>
</dbReference>
<evidence type="ECO:0000256" key="5">
    <source>
        <dbReference type="ARBA" id="ARBA00022989"/>
    </source>
</evidence>
<dbReference type="InterPro" id="IPR012919">
    <property type="entry name" value="SUN_dom"/>
</dbReference>
<evidence type="ECO:0000256" key="4">
    <source>
        <dbReference type="ARBA" id="ARBA00022824"/>
    </source>
</evidence>
<keyword evidence="3 10" id="KW-0812">Transmembrane</keyword>
<keyword evidence="8" id="KW-0539">Nucleus</keyword>
<dbReference type="GO" id="GO:0005789">
    <property type="term" value="C:endoplasmic reticulum membrane"/>
    <property type="evidence" value="ECO:0007669"/>
    <property type="project" value="UniProtKB-SubCell"/>
</dbReference>
<feature type="transmembrane region" description="Helical" evidence="10">
    <location>
        <begin position="587"/>
        <end position="614"/>
    </location>
</feature>
<keyword evidence="6" id="KW-0175">Coiled coil</keyword>
<evidence type="ECO:0000313" key="12">
    <source>
        <dbReference type="EMBL" id="KAB5512482.1"/>
    </source>
</evidence>
<name>A0A5N5J0X5_9ROSI</name>
<comment type="caution">
    <text evidence="12">The sequence shown here is derived from an EMBL/GenBank/DDBJ whole genome shotgun (WGS) entry which is preliminary data.</text>
</comment>
<dbReference type="Gene3D" id="2.60.120.260">
    <property type="entry name" value="Galactose-binding domain-like"/>
    <property type="match status" value="1"/>
</dbReference>
<dbReference type="SUPFAM" id="SSF49785">
    <property type="entry name" value="Galactose-binding domain-like"/>
    <property type="match status" value="1"/>
</dbReference>
<evidence type="ECO:0000256" key="10">
    <source>
        <dbReference type="SAM" id="Phobius"/>
    </source>
</evidence>